<feature type="signal peptide" evidence="1">
    <location>
        <begin position="1"/>
        <end position="19"/>
    </location>
</feature>
<feature type="chain" id="PRO_5022152494" evidence="1">
    <location>
        <begin position="20"/>
        <end position="191"/>
    </location>
</feature>
<keyword evidence="3" id="KW-1185">Reference proteome</keyword>
<dbReference type="Proteomes" id="UP000316426">
    <property type="component" value="Chromosome"/>
</dbReference>
<dbReference type="PROSITE" id="PS51257">
    <property type="entry name" value="PROKAR_LIPOPROTEIN"/>
    <property type="match status" value="1"/>
</dbReference>
<name>A0A518K7L4_9BACT</name>
<evidence type="ECO:0000313" key="3">
    <source>
        <dbReference type="Proteomes" id="UP000316426"/>
    </source>
</evidence>
<dbReference type="EMBL" id="CP036349">
    <property type="protein sequence ID" value="QDV73791.1"/>
    <property type="molecule type" value="Genomic_DNA"/>
</dbReference>
<sequence length="191" mass="19489" precursor="true">MRFVHHIAARTLVWLAAIAMPLQGVQTSACGCTNSSTQASNATHSGGPARCCGKPTTGACPCTGAELCRCGKDSSCCQPKASCCSTALPKCSGASCCHGRSCCSGGSEETSNNGCSCGDNCQCGQSDSPSQPSTPPAEDTPTERVLLALTMPSAPNGVALSLPERCRFDFLALAASLPAVDRCVSLCRFTL</sequence>
<evidence type="ECO:0000313" key="2">
    <source>
        <dbReference type="EMBL" id="QDV73791.1"/>
    </source>
</evidence>
<dbReference type="KEGG" id="bmei:Spa11_19900"/>
<organism evidence="2 3">
    <name type="scientific">Botrimarina mediterranea</name>
    <dbReference type="NCBI Taxonomy" id="2528022"/>
    <lineage>
        <taxon>Bacteria</taxon>
        <taxon>Pseudomonadati</taxon>
        <taxon>Planctomycetota</taxon>
        <taxon>Planctomycetia</taxon>
        <taxon>Pirellulales</taxon>
        <taxon>Lacipirellulaceae</taxon>
        <taxon>Botrimarina</taxon>
    </lineage>
</organism>
<proteinExistence type="predicted"/>
<keyword evidence="1" id="KW-0732">Signal</keyword>
<protein>
    <submittedName>
        <fullName evidence="2">Uncharacterized protein</fullName>
    </submittedName>
</protein>
<evidence type="ECO:0000256" key="1">
    <source>
        <dbReference type="SAM" id="SignalP"/>
    </source>
</evidence>
<dbReference type="AlphaFoldDB" id="A0A518K7L4"/>
<reference evidence="2 3" key="1">
    <citation type="submission" date="2019-02" db="EMBL/GenBank/DDBJ databases">
        <title>Deep-cultivation of Planctomycetes and their phenomic and genomic characterization uncovers novel biology.</title>
        <authorList>
            <person name="Wiegand S."/>
            <person name="Jogler M."/>
            <person name="Boedeker C."/>
            <person name="Pinto D."/>
            <person name="Vollmers J."/>
            <person name="Rivas-Marin E."/>
            <person name="Kohn T."/>
            <person name="Peeters S.H."/>
            <person name="Heuer A."/>
            <person name="Rast P."/>
            <person name="Oberbeckmann S."/>
            <person name="Bunk B."/>
            <person name="Jeske O."/>
            <person name="Meyerdierks A."/>
            <person name="Storesund J.E."/>
            <person name="Kallscheuer N."/>
            <person name="Luecker S."/>
            <person name="Lage O.M."/>
            <person name="Pohl T."/>
            <person name="Merkel B.J."/>
            <person name="Hornburger P."/>
            <person name="Mueller R.-W."/>
            <person name="Bruemmer F."/>
            <person name="Labrenz M."/>
            <person name="Spormann A.M."/>
            <person name="Op den Camp H."/>
            <person name="Overmann J."/>
            <person name="Amann R."/>
            <person name="Jetten M.S.M."/>
            <person name="Mascher T."/>
            <person name="Medema M.H."/>
            <person name="Devos D.P."/>
            <person name="Kaster A.-K."/>
            <person name="Ovreas L."/>
            <person name="Rohde M."/>
            <person name="Galperin M.Y."/>
            <person name="Jogler C."/>
        </authorList>
    </citation>
    <scope>NUCLEOTIDE SEQUENCE [LARGE SCALE GENOMIC DNA]</scope>
    <source>
        <strain evidence="2 3">Spa11</strain>
    </source>
</reference>
<accession>A0A518K7L4</accession>
<gene>
    <name evidence="2" type="ORF">Spa11_19900</name>
</gene>